<dbReference type="PROSITE" id="PS50005">
    <property type="entry name" value="TPR"/>
    <property type="match status" value="1"/>
</dbReference>
<dbReference type="GO" id="GO:0005829">
    <property type="term" value="C:cytosol"/>
    <property type="evidence" value="ECO:0007669"/>
    <property type="project" value="TreeGrafter"/>
</dbReference>
<keyword evidence="1 6" id="KW-0597">Phosphoprotein</keyword>
<dbReference type="PROSITE" id="PS50110">
    <property type="entry name" value="RESPONSE_REGULATORY"/>
    <property type="match status" value="1"/>
</dbReference>
<evidence type="ECO:0000256" key="3">
    <source>
        <dbReference type="ARBA" id="ARBA00023015"/>
    </source>
</evidence>
<feature type="modified residue" description="4-aspartylphosphate" evidence="6">
    <location>
        <position position="57"/>
    </location>
</feature>
<dbReference type="GO" id="GO:0000976">
    <property type="term" value="F:transcription cis-regulatory region binding"/>
    <property type="evidence" value="ECO:0007669"/>
    <property type="project" value="TreeGrafter"/>
</dbReference>
<comment type="caution">
    <text evidence="9">The sequence shown here is derived from an EMBL/GenBank/DDBJ whole genome shotgun (WGS) entry which is preliminary data.</text>
</comment>
<name>A0A4R1RZ85_HYDET</name>
<dbReference type="SUPFAM" id="SSF48452">
    <property type="entry name" value="TPR-like"/>
    <property type="match status" value="1"/>
</dbReference>
<evidence type="ECO:0000256" key="5">
    <source>
        <dbReference type="ARBA" id="ARBA00023163"/>
    </source>
</evidence>
<keyword evidence="5" id="KW-0804">Transcription</keyword>
<evidence type="ECO:0000256" key="1">
    <source>
        <dbReference type="ARBA" id="ARBA00022553"/>
    </source>
</evidence>
<evidence type="ECO:0000256" key="4">
    <source>
        <dbReference type="ARBA" id="ARBA00023125"/>
    </source>
</evidence>
<dbReference type="InterPro" id="IPR039420">
    <property type="entry name" value="WalR-like"/>
</dbReference>
<dbReference type="Pfam" id="PF00072">
    <property type="entry name" value="Response_reg"/>
    <property type="match status" value="1"/>
</dbReference>
<evidence type="ECO:0000259" key="8">
    <source>
        <dbReference type="PROSITE" id="PS50110"/>
    </source>
</evidence>
<dbReference type="RefSeq" id="WP_243662850.1">
    <property type="nucleotide sequence ID" value="NZ_SLUN01000007.1"/>
</dbReference>
<dbReference type="PANTHER" id="PTHR48111">
    <property type="entry name" value="REGULATOR OF RPOS"/>
    <property type="match status" value="1"/>
</dbReference>
<dbReference type="Proteomes" id="UP000295008">
    <property type="component" value="Unassembled WGS sequence"/>
</dbReference>
<dbReference type="GO" id="GO:0006355">
    <property type="term" value="P:regulation of DNA-templated transcription"/>
    <property type="evidence" value="ECO:0007669"/>
    <property type="project" value="TreeGrafter"/>
</dbReference>
<dbReference type="FunFam" id="3.40.50.2300:FF:000018">
    <property type="entry name" value="DNA-binding transcriptional regulator NtrC"/>
    <property type="match status" value="1"/>
</dbReference>
<dbReference type="AlphaFoldDB" id="A0A4R1RZ85"/>
<protein>
    <submittedName>
        <fullName evidence="9">Response regulator receiver domain-containing protein</fullName>
    </submittedName>
</protein>
<dbReference type="PANTHER" id="PTHR48111:SF1">
    <property type="entry name" value="TWO-COMPONENT RESPONSE REGULATOR ORR33"/>
    <property type="match status" value="1"/>
</dbReference>
<dbReference type="SUPFAM" id="SSF52172">
    <property type="entry name" value="CheY-like"/>
    <property type="match status" value="1"/>
</dbReference>
<reference evidence="9 10" key="1">
    <citation type="submission" date="2019-03" db="EMBL/GenBank/DDBJ databases">
        <title>Genomic Encyclopedia of Type Strains, Phase IV (KMG-IV): sequencing the most valuable type-strain genomes for metagenomic binning, comparative biology and taxonomic classification.</title>
        <authorList>
            <person name="Goeker M."/>
        </authorList>
    </citation>
    <scope>NUCLEOTIDE SEQUENCE [LARGE SCALE GENOMIC DNA]</scope>
    <source>
        <strain evidence="9 10">LX-B</strain>
    </source>
</reference>
<evidence type="ECO:0000313" key="10">
    <source>
        <dbReference type="Proteomes" id="UP000295008"/>
    </source>
</evidence>
<keyword evidence="3" id="KW-0805">Transcription regulation</keyword>
<keyword evidence="10" id="KW-1185">Reference proteome</keyword>
<dbReference type="InterPro" id="IPR011006">
    <property type="entry name" value="CheY-like_superfamily"/>
</dbReference>
<feature type="repeat" description="TPR" evidence="7">
    <location>
        <begin position="169"/>
        <end position="202"/>
    </location>
</feature>
<feature type="domain" description="Response regulatory" evidence="8">
    <location>
        <begin position="8"/>
        <end position="122"/>
    </location>
</feature>
<sequence length="229" mass="25497">MRTMPKQAVLIVDDEKNIRLTLGTCLEAAGYAVELAVNGEEGIAKAREGDYQLVFLDMKMPGMDGIAVLKNLKELHPALNVVMMTAYGTVETAVTAMKLGAVDYLRKPFSPEELLELTETIMRRQTLAADQVQDYHSIVELAKGFIVKQQFGPAKEWLQKAVAMDTVNPTAFNLLGVMYEMEGELQLGQKMYRAALSIDPSYTPAIENLNRSAQWQYTQQGMNLGETEK</sequence>
<dbReference type="EMBL" id="SLUN01000007">
    <property type="protein sequence ID" value="TCL71560.1"/>
    <property type="molecule type" value="Genomic_DNA"/>
</dbReference>
<dbReference type="GO" id="GO:0032993">
    <property type="term" value="C:protein-DNA complex"/>
    <property type="evidence" value="ECO:0007669"/>
    <property type="project" value="TreeGrafter"/>
</dbReference>
<keyword evidence="4" id="KW-0238">DNA-binding</keyword>
<evidence type="ECO:0000256" key="6">
    <source>
        <dbReference type="PROSITE-ProRule" id="PRU00169"/>
    </source>
</evidence>
<evidence type="ECO:0000256" key="7">
    <source>
        <dbReference type="PROSITE-ProRule" id="PRU00339"/>
    </source>
</evidence>
<organism evidence="9 10">
    <name type="scientific">Hydrogenispora ethanolica</name>
    <dbReference type="NCBI Taxonomy" id="1082276"/>
    <lineage>
        <taxon>Bacteria</taxon>
        <taxon>Bacillati</taxon>
        <taxon>Bacillota</taxon>
        <taxon>Hydrogenispora</taxon>
    </lineage>
</organism>
<gene>
    <name evidence="9" type="ORF">EDC14_100722</name>
</gene>
<dbReference type="InterPro" id="IPR011990">
    <property type="entry name" value="TPR-like_helical_dom_sf"/>
</dbReference>
<keyword evidence="7" id="KW-0802">TPR repeat</keyword>
<dbReference type="Gene3D" id="3.40.50.2300">
    <property type="match status" value="1"/>
</dbReference>
<dbReference type="InterPro" id="IPR019734">
    <property type="entry name" value="TPR_rpt"/>
</dbReference>
<proteinExistence type="predicted"/>
<dbReference type="SMART" id="SM00448">
    <property type="entry name" value="REC"/>
    <property type="match status" value="1"/>
</dbReference>
<evidence type="ECO:0000313" key="9">
    <source>
        <dbReference type="EMBL" id="TCL71560.1"/>
    </source>
</evidence>
<evidence type="ECO:0000256" key="2">
    <source>
        <dbReference type="ARBA" id="ARBA00023012"/>
    </source>
</evidence>
<dbReference type="Gene3D" id="1.25.40.10">
    <property type="entry name" value="Tetratricopeptide repeat domain"/>
    <property type="match status" value="1"/>
</dbReference>
<dbReference type="InterPro" id="IPR001789">
    <property type="entry name" value="Sig_transdc_resp-reg_receiver"/>
</dbReference>
<keyword evidence="2" id="KW-0902">Two-component regulatory system</keyword>
<dbReference type="GO" id="GO:0000156">
    <property type="term" value="F:phosphorelay response regulator activity"/>
    <property type="evidence" value="ECO:0007669"/>
    <property type="project" value="TreeGrafter"/>
</dbReference>
<accession>A0A4R1RZ85</accession>